<reference evidence="6" key="1">
    <citation type="submission" date="2017-08" db="EMBL/GenBank/DDBJ databases">
        <authorList>
            <person name="Imhoff J.F."/>
            <person name="Rahn T."/>
            <person name="Kuenzel S."/>
            <person name="Neulinger S.C."/>
        </authorList>
    </citation>
    <scope>NUCLEOTIDE SEQUENCE</scope>
    <source>
        <strain evidence="6">IM 151</strain>
    </source>
</reference>
<dbReference type="EC" id="4.3.1.7" evidence="5"/>
<dbReference type="RefSeq" id="WP_200377913.1">
    <property type="nucleotide sequence ID" value="NZ_NRRU01000009.1"/>
</dbReference>
<dbReference type="HAMAP" id="MF_00601">
    <property type="entry name" value="EutC"/>
    <property type="match status" value="1"/>
</dbReference>
<dbReference type="PANTHER" id="PTHR39330:SF1">
    <property type="entry name" value="ETHANOLAMINE AMMONIA-LYASE SMALL SUBUNIT"/>
    <property type="match status" value="1"/>
</dbReference>
<evidence type="ECO:0000313" key="7">
    <source>
        <dbReference type="Proteomes" id="UP001041814"/>
    </source>
</evidence>
<organism evidence="6 7">
    <name type="scientific">Rubrivivax gelatinosus</name>
    <name type="common">Rhodocyclus gelatinosus</name>
    <name type="synonym">Rhodopseudomonas gelatinosa</name>
    <dbReference type="NCBI Taxonomy" id="28068"/>
    <lineage>
        <taxon>Bacteria</taxon>
        <taxon>Pseudomonadati</taxon>
        <taxon>Pseudomonadota</taxon>
        <taxon>Betaproteobacteria</taxon>
        <taxon>Burkholderiales</taxon>
        <taxon>Sphaerotilaceae</taxon>
        <taxon>Rubrivivax</taxon>
    </lineage>
</organism>
<dbReference type="NCBIfam" id="NF003971">
    <property type="entry name" value="PRK05465.1"/>
    <property type="match status" value="1"/>
</dbReference>
<dbReference type="PANTHER" id="PTHR39330">
    <property type="entry name" value="ETHANOLAMINE AMMONIA-LYASE LIGHT CHAIN"/>
    <property type="match status" value="1"/>
</dbReference>
<keyword evidence="1 5" id="KW-0846">Cobalamin</keyword>
<dbReference type="InterPro" id="IPR042255">
    <property type="entry name" value="EutC_N"/>
</dbReference>
<keyword evidence="2 5" id="KW-0456">Lyase</keyword>
<evidence type="ECO:0000256" key="1">
    <source>
        <dbReference type="ARBA" id="ARBA00022628"/>
    </source>
</evidence>
<comment type="similarity">
    <text evidence="5">Belongs to the EutC family.</text>
</comment>
<evidence type="ECO:0000313" key="6">
    <source>
        <dbReference type="EMBL" id="MBK1711953.1"/>
    </source>
</evidence>
<dbReference type="Proteomes" id="UP001041814">
    <property type="component" value="Unassembled WGS sequence"/>
</dbReference>
<evidence type="ECO:0000256" key="4">
    <source>
        <dbReference type="ARBA" id="ARBA00024446"/>
    </source>
</evidence>
<keyword evidence="4 5" id="KW-1283">Bacterial microcompartment</keyword>
<dbReference type="InterPro" id="IPR042251">
    <property type="entry name" value="EutC_C"/>
</dbReference>
<comment type="pathway">
    <text evidence="5">Amine and polyamine degradation; ethanolamine degradation.</text>
</comment>
<feature type="binding site" evidence="5">
    <location>
        <position position="178"/>
    </location>
    <ligand>
        <name>adenosylcob(III)alamin</name>
        <dbReference type="ChEBI" id="CHEBI:18408"/>
    </ligand>
</feature>
<dbReference type="Pfam" id="PF05985">
    <property type="entry name" value="EutC"/>
    <property type="match status" value="1"/>
</dbReference>
<feature type="binding site" evidence="5">
    <location>
        <position position="157"/>
    </location>
    <ligand>
        <name>adenosylcob(III)alamin</name>
        <dbReference type="ChEBI" id="CHEBI:18408"/>
    </ligand>
</feature>
<name>A0ABS1DR42_RUBGE</name>
<reference evidence="6" key="2">
    <citation type="journal article" date="2020" name="Microorganisms">
        <title>Osmotic Adaptation and Compatible Solute Biosynthesis of Phototrophic Bacteria as Revealed from Genome Analyses.</title>
        <authorList>
            <person name="Imhoff J.F."/>
            <person name="Rahn T."/>
            <person name="Kunzel S."/>
            <person name="Keller A."/>
            <person name="Neulinger S.C."/>
        </authorList>
    </citation>
    <scope>NUCLEOTIDE SEQUENCE</scope>
    <source>
        <strain evidence="6">IM 151</strain>
    </source>
</reference>
<evidence type="ECO:0000256" key="2">
    <source>
        <dbReference type="ARBA" id="ARBA00023239"/>
    </source>
</evidence>
<dbReference type="Gene3D" id="3.40.50.11240">
    <property type="entry name" value="Ethanolamine ammonia-lyase light chain (EutC)"/>
    <property type="match status" value="1"/>
</dbReference>
<comment type="subunit">
    <text evidence="5">The basic unit is a heterodimer which dimerizes to form tetramers. The heterotetramers trimerize; 6 large subunits form a core ring with 6 small subunits projecting outwards.</text>
</comment>
<dbReference type="PIRSF" id="PIRSF018982">
    <property type="entry name" value="EutC"/>
    <property type="match status" value="1"/>
</dbReference>
<comment type="subcellular location">
    <subcellularLocation>
        <location evidence="5">Bacterial microcompartment</location>
    </subcellularLocation>
</comment>
<keyword evidence="3 5" id="KW-0170">Cobalt</keyword>
<dbReference type="Gene3D" id="1.10.30.40">
    <property type="entry name" value="Ethanolamine ammonia-lyase light chain (EutC), N-terminal domain"/>
    <property type="match status" value="1"/>
</dbReference>
<evidence type="ECO:0000256" key="5">
    <source>
        <dbReference type="HAMAP-Rule" id="MF_00601"/>
    </source>
</evidence>
<comment type="cofactor">
    <cofactor evidence="5">
        <name>adenosylcob(III)alamin</name>
        <dbReference type="ChEBI" id="CHEBI:18408"/>
    </cofactor>
    <text evidence="5">Binds between the large and small subunits.</text>
</comment>
<proteinExistence type="inferred from homology"/>
<gene>
    <name evidence="5" type="primary">eutC</name>
    <name evidence="6" type="ORF">CKO43_04055</name>
</gene>
<keyword evidence="7" id="KW-1185">Reference proteome</keyword>
<sequence length="263" mass="28109">MTDAVTPDPWQALRRHTPARIALGRSGVSQPTAAHLDFQRAHAEARDAVHRPFDAAGVEAGIAALGLTTLRLHSAAPDRASYLKRPDLGRRLDEASCTTLRELPAPEQPPDLALVVADGLSTLAAEHHAAALIAALRITLRRGWRFAPVAVVEQARVAIGDEIGQALGARIVVVAIGERPGLSSPDSLGLYLTWAPRPGRSDAERNCISNVRPEGLPIEAAAARLAWLLNEARRRQLTGVELKDESEPPVPPLDLAASFLLGE</sequence>
<evidence type="ECO:0000256" key="3">
    <source>
        <dbReference type="ARBA" id="ARBA00023285"/>
    </source>
</evidence>
<dbReference type="InterPro" id="IPR009246">
    <property type="entry name" value="EutC"/>
</dbReference>
<dbReference type="EMBL" id="NRRU01000009">
    <property type="protein sequence ID" value="MBK1711953.1"/>
    <property type="molecule type" value="Genomic_DNA"/>
</dbReference>
<protein>
    <recommendedName>
        <fullName evidence="5">Ethanolamine ammonia-lyase small subunit</fullName>
        <shortName evidence="5">EAL small subunit</shortName>
        <ecNumber evidence="5">4.3.1.7</ecNumber>
    </recommendedName>
</protein>
<comment type="function">
    <text evidence="5">Catalyzes the deamination of various vicinal amino-alcohols to oxo compounds. Allows this organism to utilize ethanolamine as the sole source of nitrogen and carbon in the presence of external vitamin B12.</text>
</comment>
<feature type="binding site" evidence="5">
    <location>
        <position position="207"/>
    </location>
    <ligand>
        <name>adenosylcob(III)alamin</name>
        <dbReference type="ChEBI" id="CHEBI:18408"/>
    </ligand>
</feature>
<comment type="catalytic activity">
    <reaction evidence="5">
        <text>ethanolamine = acetaldehyde + NH4(+)</text>
        <dbReference type="Rhea" id="RHEA:15313"/>
        <dbReference type="ChEBI" id="CHEBI:15343"/>
        <dbReference type="ChEBI" id="CHEBI:28938"/>
        <dbReference type="ChEBI" id="CHEBI:57603"/>
        <dbReference type="EC" id="4.3.1.7"/>
    </reaction>
</comment>
<comment type="caution">
    <text evidence="6">The sequence shown here is derived from an EMBL/GenBank/DDBJ whole genome shotgun (WGS) entry which is preliminary data.</text>
</comment>
<accession>A0ABS1DR42</accession>